<dbReference type="AlphaFoldDB" id="A0AAV7TSA6"/>
<accession>A0AAV7TSA6</accession>
<evidence type="ECO:0008006" key="4">
    <source>
        <dbReference type="Google" id="ProtNLM"/>
    </source>
</evidence>
<reference evidence="2" key="1">
    <citation type="journal article" date="2022" name="bioRxiv">
        <title>Sequencing and chromosome-scale assembly of the giantPleurodeles waltlgenome.</title>
        <authorList>
            <person name="Brown T."/>
            <person name="Elewa A."/>
            <person name="Iarovenko S."/>
            <person name="Subramanian E."/>
            <person name="Araus A.J."/>
            <person name="Petzold A."/>
            <person name="Susuki M."/>
            <person name="Suzuki K.-i.T."/>
            <person name="Hayashi T."/>
            <person name="Toyoda A."/>
            <person name="Oliveira C."/>
            <person name="Osipova E."/>
            <person name="Leigh N.D."/>
            <person name="Simon A."/>
            <person name="Yun M.H."/>
        </authorList>
    </citation>
    <scope>NUCLEOTIDE SEQUENCE</scope>
    <source>
        <strain evidence="2">20211129_DDA</strain>
        <tissue evidence="2">Liver</tissue>
    </source>
</reference>
<keyword evidence="1" id="KW-0732">Signal</keyword>
<gene>
    <name evidence="2" type="ORF">NDU88_004818</name>
</gene>
<evidence type="ECO:0000256" key="1">
    <source>
        <dbReference type="SAM" id="SignalP"/>
    </source>
</evidence>
<proteinExistence type="predicted"/>
<dbReference type="Proteomes" id="UP001066276">
    <property type="component" value="Chromosome 3_2"/>
</dbReference>
<protein>
    <recommendedName>
        <fullName evidence="4">Secreted protein</fullName>
    </recommendedName>
</protein>
<evidence type="ECO:0000313" key="3">
    <source>
        <dbReference type="Proteomes" id="UP001066276"/>
    </source>
</evidence>
<name>A0AAV7TSA6_PLEWA</name>
<dbReference type="EMBL" id="JANPWB010000006">
    <property type="protein sequence ID" value="KAJ1179584.1"/>
    <property type="molecule type" value="Genomic_DNA"/>
</dbReference>
<feature type="chain" id="PRO_5043798610" description="Secreted protein" evidence="1">
    <location>
        <begin position="22"/>
        <end position="134"/>
    </location>
</feature>
<evidence type="ECO:0000313" key="2">
    <source>
        <dbReference type="EMBL" id="KAJ1179584.1"/>
    </source>
</evidence>
<feature type="signal peptide" evidence="1">
    <location>
        <begin position="1"/>
        <end position="21"/>
    </location>
</feature>
<sequence length="134" mass="14561">MPLRCSQRLLLLQGLVAGSTALAGSIQNLWDMAPRRLIATMCPIILAAHCQPKMGPVIRMGRLVDDGSWYHLSQFLTVSGWSELATARTAIVPSTVFGACLQQYSSRMSSSAMGGEKTDSLITRSAFFELGRRA</sequence>
<organism evidence="2 3">
    <name type="scientific">Pleurodeles waltl</name>
    <name type="common">Iberian ribbed newt</name>
    <dbReference type="NCBI Taxonomy" id="8319"/>
    <lineage>
        <taxon>Eukaryota</taxon>
        <taxon>Metazoa</taxon>
        <taxon>Chordata</taxon>
        <taxon>Craniata</taxon>
        <taxon>Vertebrata</taxon>
        <taxon>Euteleostomi</taxon>
        <taxon>Amphibia</taxon>
        <taxon>Batrachia</taxon>
        <taxon>Caudata</taxon>
        <taxon>Salamandroidea</taxon>
        <taxon>Salamandridae</taxon>
        <taxon>Pleurodelinae</taxon>
        <taxon>Pleurodeles</taxon>
    </lineage>
</organism>
<comment type="caution">
    <text evidence="2">The sequence shown here is derived from an EMBL/GenBank/DDBJ whole genome shotgun (WGS) entry which is preliminary data.</text>
</comment>
<keyword evidence="3" id="KW-1185">Reference proteome</keyword>